<dbReference type="EMBL" id="JBFXLT010000035">
    <property type="protein sequence ID" value="KAL2814116.1"/>
    <property type="molecule type" value="Genomic_DNA"/>
</dbReference>
<reference evidence="2 3" key="1">
    <citation type="submission" date="2024-07" db="EMBL/GenBank/DDBJ databases">
        <title>Section-level genome sequencing and comparative genomics of Aspergillus sections Usti and Cavernicolus.</title>
        <authorList>
            <consortium name="Lawrence Berkeley National Laboratory"/>
            <person name="Nybo J.L."/>
            <person name="Vesth T.C."/>
            <person name="Theobald S."/>
            <person name="Frisvad J.C."/>
            <person name="Larsen T.O."/>
            <person name="Kjaerboelling I."/>
            <person name="Rothschild-Mancinelli K."/>
            <person name="Lyhne E.K."/>
            <person name="Kogle M.E."/>
            <person name="Barry K."/>
            <person name="Clum A."/>
            <person name="Na H."/>
            <person name="Ledsgaard L."/>
            <person name="Lin J."/>
            <person name="Lipzen A."/>
            <person name="Kuo A."/>
            <person name="Riley R."/>
            <person name="Mondo S."/>
            <person name="Labutti K."/>
            <person name="Haridas S."/>
            <person name="Pangalinan J."/>
            <person name="Salamov A.A."/>
            <person name="Simmons B.A."/>
            <person name="Magnuson J.K."/>
            <person name="Chen J."/>
            <person name="Drula E."/>
            <person name="Henrissat B."/>
            <person name="Wiebenga A."/>
            <person name="Lubbers R.J."/>
            <person name="Gomes A.C."/>
            <person name="Makela M.R."/>
            <person name="Stajich J."/>
            <person name="Grigoriev I.V."/>
            <person name="Mortensen U.H."/>
            <person name="De Vries R.P."/>
            <person name="Baker S.E."/>
            <person name="Andersen M.R."/>
        </authorList>
    </citation>
    <scope>NUCLEOTIDE SEQUENCE [LARGE SCALE GENOMIC DNA]</scope>
    <source>
        <strain evidence="2 3">CBS 588.65</strain>
    </source>
</reference>
<gene>
    <name evidence="2" type="ORF">BJX63DRAFT_431518</name>
</gene>
<comment type="caution">
    <text evidence="2">The sequence shown here is derived from an EMBL/GenBank/DDBJ whole genome shotgun (WGS) entry which is preliminary data.</text>
</comment>
<organism evidence="2 3">
    <name type="scientific">Aspergillus granulosus</name>
    <dbReference type="NCBI Taxonomy" id="176169"/>
    <lineage>
        <taxon>Eukaryota</taxon>
        <taxon>Fungi</taxon>
        <taxon>Dikarya</taxon>
        <taxon>Ascomycota</taxon>
        <taxon>Pezizomycotina</taxon>
        <taxon>Eurotiomycetes</taxon>
        <taxon>Eurotiomycetidae</taxon>
        <taxon>Eurotiales</taxon>
        <taxon>Aspergillaceae</taxon>
        <taxon>Aspergillus</taxon>
        <taxon>Aspergillus subgen. Nidulantes</taxon>
    </lineage>
</organism>
<accession>A0ABR4HF74</accession>
<evidence type="ECO:0000313" key="2">
    <source>
        <dbReference type="EMBL" id="KAL2814116.1"/>
    </source>
</evidence>
<proteinExistence type="predicted"/>
<dbReference type="Proteomes" id="UP001610334">
    <property type="component" value="Unassembled WGS sequence"/>
</dbReference>
<name>A0ABR4HF74_9EURO</name>
<feature type="region of interest" description="Disordered" evidence="1">
    <location>
        <begin position="94"/>
        <end position="125"/>
    </location>
</feature>
<sequence>MQQQMVILVEWLYKASKNKEVVNMKYIYAAVALDIMNEYCFARELVEVLKPDFGKKGFDDLDRFLADTVNKLLAPAMPEILDFRRSLVHQVQAIRSGDDHAHEGQSPNHFPRTPVQHTPTKRAQA</sequence>
<protein>
    <submittedName>
        <fullName evidence="2">Uncharacterized protein</fullName>
    </submittedName>
</protein>
<feature type="compositionally biased region" description="Polar residues" evidence="1">
    <location>
        <begin position="115"/>
        <end position="125"/>
    </location>
</feature>
<evidence type="ECO:0000256" key="1">
    <source>
        <dbReference type="SAM" id="MobiDB-lite"/>
    </source>
</evidence>
<keyword evidence="3" id="KW-1185">Reference proteome</keyword>
<evidence type="ECO:0000313" key="3">
    <source>
        <dbReference type="Proteomes" id="UP001610334"/>
    </source>
</evidence>